<gene>
    <name evidence="2" type="ORF">CBYS24578_00004550</name>
</gene>
<sequence>MELNSPILVFAEASSICEICATITLTGMRGQGEIEGEDEYDVDSGFKHYPAYKQLSNSASQGCRLCIIIEHSLYYAFGGKLEFLEYCAKMDGQTQVRLVAYTTGALRPSSVKVLCGPDHTRYAWLELSAPNGSQTAQWIKGRVPEGDPLSPISLSRIKDWHRDCLKNHLECSMNLNPYLPTRVIDVGAADGTEEPRLLLSDEKSRGPYVAMSYCWGGVVPLRTTTNNIHDHTREIPLTSLPQTFKDAIVLTRSLGCRYLWIDALCIVQDDPLDWEREAADMGRIYRDSALTLSATSAKTSEDGFLGPYKSDLILRCSTKYTEGQETHEMVFSWPFSPLSSFNYVDATGDRGWTLQELVLSPRVLHFVQTPARIGHQMIWECNHHSVQEDGVRLVTNFHIDLSRPKSLLGRHHAANATIPLSMVITYTWLDLVEAYSCRKLTYESDKLVAFSGLAAEIKRLSGYRYAAGLWEEELRLQLLWVPRTPGSRTQGYIAPSWSWLSFDGAVDCSHIKRKEGGLKFRFTVRHLDTHVSVSGPSLFGTVESATAVLSGFMKPAVFDPRRKAADQCYLFYDNEDAASQDIDVDIQRTMYLLEEIKHTHNSETNDPFSPRRFLHKLTSDAKEVLDSVDLSDVTPLLCKTLTESVEAKISLLKRMRLSLQHLDNWKAANQERLCHLQAREPSLRLDKDDYTEDPQLDHESRPLASFLQSVRRFKRFQILFDTASDAIHRQDEDILQELDHQDDSEYEFDLRRPDPCSDQHRMLIEFKNSKAHDHDNCHMPVSVSTTERKGLMRRLDPDATPGFPEDFYPGTANIPGKIRFDTDKLPRHRRIWLMQVLASCPFLESGKCTPHGLALLPTGNVGEYERIGVFQLHPDHVGWFDDVSARECIYIV</sequence>
<name>A0A9N9Y3Q2_9HYPO</name>
<reference evidence="3" key="1">
    <citation type="submission" date="2019-06" db="EMBL/GenBank/DDBJ databases">
        <authorList>
            <person name="Broberg M."/>
        </authorList>
    </citation>
    <scope>NUCLEOTIDE SEQUENCE [LARGE SCALE GENOMIC DNA]</scope>
</reference>
<dbReference type="Pfam" id="PF06985">
    <property type="entry name" value="HET"/>
    <property type="match status" value="1"/>
</dbReference>
<dbReference type="OrthoDB" id="5125733at2759"/>
<dbReference type="Proteomes" id="UP000754883">
    <property type="component" value="Unassembled WGS sequence"/>
</dbReference>
<accession>A0A9N9Y3Q2</accession>
<feature type="domain" description="Heterokaryon incompatibility" evidence="1">
    <location>
        <begin position="208"/>
        <end position="356"/>
    </location>
</feature>
<comment type="caution">
    <text evidence="2">The sequence shown here is derived from an EMBL/GenBank/DDBJ whole genome shotgun (WGS) entry which is preliminary data.</text>
</comment>
<evidence type="ECO:0000259" key="1">
    <source>
        <dbReference type="Pfam" id="PF06985"/>
    </source>
</evidence>
<organism evidence="2 3">
    <name type="scientific">Clonostachys byssicola</name>
    <dbReference type="NCBI Taxonomy" id="160290"/>
    <lineage>
        <taxon>Eukaryota</taxon>
        <taxon>Fungi</taxon>
        <taxon>Dikarya</taxon>
        <taxon>Ascomycota</taxon>
        <taxon>Pezizomycotina</taxon>
        <taxon>Sordariomycetes</taxon>
        <taxon>Hypocreomycetidae</taxon>
        <taxon>Hypocreales</taxon>
        <taxon>Bionectriaceae</taxon>
        <taxon>Clonostachys</taxon>
    </lineage>
</organism>
<dbReference type="AlphaFoldDB" id="A0A9N9Y3Q2"/>
<keyword evidence="3" id="KW-1185">Reference proteome</keyword>
<evidence type="ECO:0000313" key="2">
    <source>
        <dbReference type="EMBL" id="CAG9993973.1"/>
    </source>
</evidence>
<dbReference type="EMBL" id="CABFNO020001523">
    <property type="protein sequence ID" value="CAG9993973.1"/>
    <property type="molecule type" value="Genomic_DNA"/>
</dbReference>
<evidence type="ECO:0000313" key="3">
    <source>
        <dbReference type="Proteomes" id="UP000754883"/>
    </source>
</evidence>
<reference evidence="2 3" key="2">
    <citation type="submission" date="2021-10" db="EMBL/GenBank/DDBJ databases">
        <authorList>
            <person name="Piombo E."/>
        </authorList>
    </citation>
    <scope>NUCLEOTIDE SEQUENCE [LARGE SCALE GENOMIC DNA]</scope>
</reference>
<dbReference type="InterPro" id="IPR010730">
    <property type="entry name" value="HET"/>
</dbReference>
<protein>
    <recommendedName>
        <fullName evidence="1">Heterokaryon incompatibility domain-containing protein</fullName>
    </recommendedName>
</protein>
<dbReference type="PANTHER" id="PTHR33112:SF16">
    <property type="entry name" value="HETEROKARYON INCOMPATIBILITY DOMAIN-CONTAINING PROTEIN"/>
    <property type="match status" value="1"/>
</dbReference>
<dbReference type="PANTHER" id="PTHR33112">
    <property type="entry name" value="DOMAIN PROTEIN, PUTATIVE-RELATED"/>
    <property type="match status" value="1"/>
</dbReference>
<proteinExistence type="predicted"/>